<dbReference type="SUPFAM" id="SSF53822">
    <property type="entry name" value="Periplasmic binding protein-like I"/>
    <property type="match status" value="1"/>
</dbReference>
<dbReference type="SUPFAM" id="SSF47413">
    <property type="entry name" value="lambda repressor-like DNA-binding domains"/>
    <property type="match status" value="1"/>
</dbReference>
<dbReference type="PANTHER" id="PTHR30146">
    <property type="entry name" value="LACI-RELATED TRANSCRIPTIONAL REPRESSOR"/>
    <property type="match status" value="1"/>
</dbReference>
<dbReference type="Gene3D" id="3.40.50.2300">
    <property type="match status" value="2"/>
</dbReference>
<dbReference type="PANTHER" id="PTHR30146:SF109">
    <property type="entry name" value="HTH-TYPE TRANSCRIPTIONAL REGULATOR GALS"/>
    <property type="match status" value="1"/>
</dbReference>
<dbReference type="EMBL" id="JAFLEQ010000016">
    <property type="protein sequence ID" value="MBN9644937.1"/>
    <property type="molecule type" value="Genomic_DNA"/>
</dbReference>
<dbReference type="Pfam" id="PF13377">
    <property type="entry name" value="Peripla_BP_3"/>
    <property type="match status" value="1"/>
</dbReference>
<dbReference type="Proteomes" id="UP000664332">
    <property type="component" value="Unassembled WGS sequence"/>
</dbReference>
<evidence type="ECO:0000256" key="2">
    <source>
        <dbReference type="ARBA" id="ARBA00023125"/>
    </source>
</evidence>
<keyword evidence="6" id="KW-1185">Reference proteome</keyword>
<evidence type="ECO:0000313" key="5">
    <source>
        <dbReference type="EMBL" id="MBN9644937.1"/>
    </source>
</evidence>
<gene>
    <name evidence="5" type="ORF">JZY06_09990</name>
</gene>
<evidence type="ECO:0000259" key="4">
    <source>
        <dbReference type="PROSITE" id="PS50932"/>
    </source>
</evidence>
<dbReference type="InterPro" id="IPR046335">
    <property type="entry name" value="LacI/GalR-like_sensor"/>
</dbReference>
<dbReference type="AlphaFoldDB" id="A0A939E3J6"/>
<keyword evidence="3" id="KW-0804">Transcription</keyword>
<dbReference type="Pfam" id="PF00356">
    <property type="entry name" value="LacI"/>
    <property type="match status" value="1"/>
</dbReference>
<dbReference type="GO" id="GO:0000976">
    <property type="term" value="F:transcription cis-regulatory region binding"/>
    <property type="evidence" value="ECO:0007669"/>
    <property type="project" value="TreeGrafter"/>
</dbReference>
<dbReference type="CDD" id="cd01392">
    <property type="entry name" value="HTH_LacI"/>
    <property type="match status" value="1"/>
</dbReference>
<dbReference type="InterPro" id="IPR000843">
    <property type="entry name" value="HTH_LacI"/>
</dbReference>
<keyword evidence="2 5" id="KW-0238">DNA-binding</keyword>
<feature type="domain" description="HTH lacI-type" evidence="4">
    <location>
        <begin position="79"/>
        <end position="136"/>
    </location>
</feature>
<proteinExistence type="predicted"/>
<reference evidence="5" key="1">
    <citation type="submission" date="2021-03" db="EMBL/GenBank/DDBJ databases">
        <authorList>
            <person name="Sun Q."/>
        </authorList>
    </citation>
    <scope>NUCLEOTIDE SEQUENCE</scope>
    <source>
        <strain evidence="5">CCM 8862</strain>
    </source>
</reference>
<dbReference type="InterPro" id="IPR010982">
    <property type="entry name" value="Lambda_DNA-bd_dom_sf"/>
</dbReference>
<dbReference type="SMART" id="SM00354">
    <property type="entry name" value="HTH_LACI"/>
    <property type="match status" value="1"/>
</dbReference>
<keyword evidence="1" id="KW-0805">Transcription regulation</keyword>
<name>A0A939E3J6_9CORY</name>
<evidence type="ECO:0000313" key="6">
    <source>
        <dbReference type="Proteomes" id="UP000664332"/>
    </source>
</evidence>
<evidence type="ECO:0000256" key="3">
    <source>
        <dbReference type="ARBA" id="ARBA00023163"/>
    </source>
</evidence>
<dbReference type="Gene3D" id="1.10.260.40">
    <property type="entry name" value="lambda repressor-like DNA-binding domains"/>
    <property type="match status" value="1"/>
</dbReference>
<sequence>MQDRRNRVWNCVREKIPEKSPPWFPPLATTPPLSWGMPRSAGPPRPGCPVAPDTAATAVAEEHRSVPLRGKGGPLVARATRRDVAQLAGVSLATVSHVMNGRAEELGFSPATADKVRKAADALGYIPRASARSFRYQSSKVVALVTGRLPDSLRLPVYNEVLLAAVETARDRGYFILPVMVPPEADDPAGMLREILSTVEIAGLVVEARDHLVPLGALFDAADIPVAWLATTRPPDNLGGVVTVGCDDTAGVAEMLRGIDTGGSATAVFVTGPGDHGNRADAFFDRFPAAETITAANWLADGGYAAANRRLSGSREQDMVFCANDFLAAGYLSACAEREIGVPGQVQIFGFGDHGAVIGAPLAISSVAWPLAQISSLAVTRVIDAVDKPAAPAGVITVTSSARPRSTTRPVG</sequence>
<dbReference type="GO" id="GO:0003700">
    <property type="term" value="F:DNA-binding transcription factor activity"/>
    <property type="evidence" value="ECO:0007669"/>
    <property type="project" value="TreeGrafter"/>
</dbReference>
<dbReference type="InterPro" id="IPR028082">
    <property type="entry name" value="Peripla_BP_I"/>
</dbReference>
<protein>
    <submittedName>
        <fullName evidence="5">LacI family DNA-binding transcriptional regulator</fullName>
    </submittedName>
</protein>
<evidence type="ECO:0000256" key="1">
    <source>
        <dbReference type="ARBA" id="ARBA00023015"/>
    </source>
</evidence>
<accession>A0A939E3J6</accession>
<comment type="caution">
    <text evidence="5">The sequence shown here is derived from an EMBL/GenBank/DDBJ whole genome shotgun (WGS) entry which is preliminary data.</text>
</comment>
<dbReference type="PROSITE" id="PS50932">
    <property type="entry name" value="HTH_LACI_2"/>
    <property type="match status" value="1"/>
</dbReference>
<organism evidence="5 6">
    <name type="scientific">Corynebacterium mendelii</name>
    <dbReference type="NCBI Taxonomy" id="2765362"/>
    <lineage>
        <taxon>Bacteria</taxon>
        <taxon>Bacillati</taxon>
        <taxon>Actinomycetota</taxon>
        <taxon>Actinomycetes</taxon>
        <taxon>Mycobacteriales</taxon>
        <taxon>Corynebacteriaceae</taxon>
        <taxon>Corynebacterium</taxon>
    </lineage>
</organism>